<feature type="transmembrane region" description="Helical" evidence="2">
    <location>
        <begin position="453"/>
        <end position="471"/>
    </location>
</feature>
<evidence type="ECO:0008006" key="5">
    <source>
        <dbReference type="Google" id="ProtNLM"/>
    </source>
</evidence>
<comment type="caution">
    <text evidence="3">The sequence shown here is derived from an EMBL/GenBank/DDBJ whole genome shotgun (WGS) entry which is preliminary data.</text>
</comment>
<dbReference type="FunCoup" id="D3B7G7">
    <property type="interactions" value="1"/>
</dbReference>
<feature type="transmembrane region" description="Helical" evidence="2">
    <location>
        <begin position="77"/>
        <end position="97"/>
    </location>
</feature>
<feature type="transmembrane region" description="Helical" evidence="2">
    <location>
        <begin position="36"/>
        <end position="57"/>
    </location>
</feature>
<evidence type="ECO:0000256" key="2">
    <source>
        <dbReference type="SAM" id="Phobius"/>
    </source>
</evidence>
<keyword evidence="2" id="KW-0812">Transmembrane</keyword>
<feature type="transmembrane region" description="Helical" evidence="2">
    <location>
        <begin position="289"/>
        <end position="306"/>
    </location>
</feature>
<dbReference type="InterPro" id="IPR050327">
    <property type="entry name" value="Proton-linked_MCT"/>
</dbReference>
<feature type="transmembrane region" description="Helical" evidence="2">
    <location>
        <begin position="104"/>
        <end position="124"/>
    </location>
</feature>
<protein>
    <recommendedName>
        <fullName evidence="5">Major facilitator superfamily (MFS) profile domain-containing protein</fullName>
    </recommendedName>
</protein>
<dbReference type="Proteomes" id="UP000001396">
    <property type="component" value="Unassembled WGS sequence"/>
</dbReference>
<feature type="transmembrane region" description="Helical" evidence="2">
    <location>
        <begin position="355"/>
        <end position="375"/>
    </location>
</feature>
<dbReference type="Pfam" id="PF07690">
    <property type="entry name" value="MFS_1"/>
    <property type="match status" value="1"/>
</dbReference>
<feature type="transmembrane region" description="Helical" evidence="2">
    <location>
        <begin position="326"/>
        <end position="343"/>
    </location>
</feature>
<dbReference type="PANTHER" id="PTHR11360">
    <property type="entry name" value="MONOCARBOXYLATE TRANSPORTER"/>
    <property type="match status" value="1"/>
</dbReference>
<evidence type="ECO:0000313" key="4">
    <source>
        <dbReference type="Proteomes" id="UP000001396"/>
    </source>
</evidence>
<feature type="transmembrane region" description="Helical" evidence="2">
    <location>
        <begin position="130"/>
        <end position="152"/>
    </location>
</feature>
<keyword evidence="2" id="KW-0472">Membrane</keyword>
<feature type="transmembrane region" description="Helical" evidence="2">
    <location>
        <begin position="164"/>
        <end position="186"/>
    </location>
</feature>
<evidence type="ECO:0000256" key="1">
    <source>
        <dbReference type="SAM" id="MobiDB-lite"/>
    </source>
</evidence>
<dbReference type="Gene3D" id="1.20.1250.20">
    <property type="entry name" value="MFS general substrate transporter like domains"/>
    <property type="match status" value="2"/>
</dbReference>
<dbReference type="OMA" id="QARVWPQ"/>
<keyword evidence="2" id="KW-1133">Transmembrane helix</keyword>
<feature type="transmembrane region" description="Helical" evidence="2">
    <location>
        <begin position="381"/>
        <end position="404"/>
    </location>
</feature>
<dbReference type="CDD" id="cd17353">
    <property type="entry name" value="MFS_OFA_like"/>
    <property type="match status" value="1"/>
</dbReference>
<dbReference type="EMBL" id="ADBJ01000018">
    <property type="protein sequence ID" value="EFA82710.1"/>
    <property type="molecule type" value="Genomic_DNA"/>
</dbReference>
<feature type="transmembrane region" description="Helical" evidence="2">
    <location>
        <begin position="416"/>
        <end position="438"/>
    </location>
</feature>
<gene>
    <name evidence="3" type="ORF">PPL_04405</name>
</gene>
<dbReference type="InParanoid" id="D3B7G7"/>
<feature type="compositionally biased region" description="Low complexity" evidence="1">
    <location>
        <begin position="250"/>
        <end position="259"/>
    </location>
</feature>
<proteinExistence type="predicted"/>
<keyword evidence="4" id="KW-1185">Reference proteome</keyword>
<dbReference type="AlphaFoldDB" id="D3B7G7"/>
<dbReference type="SUPFAM" id="SSF103473">
    <property type="entry name" value="MFS general substrate transporter"/>
    <property type="match status" value="1"/>
</dbReference>
<feature type="region of interest" description="Disordered" evidence="1">
    <location>
        <begin position="240"/>
        <end position="266"/>
    </location>
</feature>
<evidence type="ECO:0000313" key="3">
    <source>
        <dbReference type="EMBL" id="EFA82710.1"/>
    </source>
</evidence>
<sequence>MDLNNKINVREQSYERSDKLLEREKYLIFNIPFNRWVLFPCTFLVQCCIGIFFSWSIFNKPIDSYIYNDPLRGRAPITFYLTMIINSAGLLLSGPWIERNGPKNCIMIGGALFGAGHLFAAIGVHTKQIAVVYVGYGICVGFGFALCYLPPVSSLQKWFPDYRGLASGFAVCGLSAGTMSFSQAILPMTKHIGLVYTFVVLGCTFFGALTILALFFRFPPPGYKPPTKNNKAAAEVVASPVSDPEEAVIPTPQNDNNNNDTEKETTEPKLVEPVIGDLTIIESLTSYEFRLMFVMFLANGIASHIFSSRLSNFVQDIFGKSAETAATVVTINGAFNLVGRLSFGIISEKIGRKQSFIFILTMMILVFFTITRIITEKIFSGFVALVWTYTFVYGAGFGTIPAFLSDQFGSKNISPCHGVILTGWNISGVVGGFIFTAIYDSLRAKGYSVSDPILYNTNFYWLAAVVINSWIRKSKPFELLSKEQENEEWNNFLIGSPTSNNTKIITKVIDLFKYINVVYQY</sequence>
<dbReference type="GeneID" id="31359892"/>
<dbReference type="RefSeq" id="XP_020434827.1">
    <property type="nucleotide sequence ID" value="XM_020575307.1"/>
</dbReference>
<name>D3B7G7_HETP5</name>
<dbReference type="InterPro" id="IPR036259">
    <property type="entry name" value="MFS_trans_sf"/>
</dbReference>
<dbReference type="PANTHER" id="PTHR11360:SF317">
    <property type="entry name" value="MAJOR FACILITATOR SUPERFAMILY (MFS) PROFILE DOMAIN-CONTAINING PROTEIN-RELATED"/>
    <property type="match status" value="1"/>
</dbReference>
<dbReference type="InterPro" id="IPR011701">
    <property type="entry name" value="MFS"/>
</dbReference>
<reference evidence="3 4" key="1">
    <citation type="journal article" date="2011" name="Genome Res.">
        <title>Phylogeny-wide analysis of social amoeba genomes highlights ancient origins for complex intercellular communication.</title>
        <authorList>
            <person name="Heidel A.J."/>
            <person name="Lawal H.M."/>
            <person name="Felder M."/>
            <person name="Schilde C."/>
            <person name="Helps N.R."/>
            <person name="Tunggal B."/>
            <person name="Rivero F."/>
            <person name="John U."/>
            <person name="Schleicher M."/>
            <person name="Eichinger L."/>
            <person name="Platzer M."/>
            <person name="Noegel A.A."/>
            <person name="Schaap P."/>
            <person name="Gloeckner G."/>
        </authorList>
    </citation>
    <scope>NUCLEOTIDE SEQUENCE [LARGE SCALE GENOMIC DNA]</scope>
    <source>
        <strain evidence="4">ATCC 26659 / Pp 5 / PN500</strain>
    </source>
</reference>
<organism evidence="3 4">
    <name type="scientific">Heterostelium pallidum (strain ATCC 26659 / Pp 5 / PN500)</name>
    <name type="common">Cellular slime mold</name>
    <name type="synonym">Polysphondylium pallidum</name>
    <dbReference type="NCBI Taxonomy" id="670386"/>
    <lineage>
        <taxon>Eukaryota</taxon>
        <taxon>Amoebozoa</taxon>
        <taxon>Evosea</taxon>
        <taxon>Eumycetozoa</taxon>
        <taxon>Dictyostelia</taxon>
        <taxon>Acytosteliales</taxon>
        <taxon>Acytosteliaceae</taxon>
        <taxon>Heterostelium</taxon>
    </lineage>
</organism>
<feature type="transmembrane region" description="Helical" evidence="2">
    <location>
        <begin position="192"/>
        <end position="216"/>
    </location>
</feature>
<dbReference type="GO" id="GO:0022857">
    <property type="term" value="F:transmembrane transporter activity"/>
    <property type="evidence" value="ECO:0007669"/>
    <property type="project" value="InterPro"/>
</dbReference>
<accession>D3B7G7</accession>